<evidence type="ECO:0008006" key="3">
    <source>
        <dbReference type="Google" id="ProtNLM"/>
    </source>
</evidence>
<dbReference type="Gene3D" id="3.30.565.10">
    <property type="entry name" value="Histidine kinase-like ATPase, C-terminal domain"/>
    <property type="match status" value="1"/>
</dbReference>
<name>A0ABQ6IF40_9MICO</name>
<dbReference type="SUPFAM" id="SSF55874">
    <property type="entry name" value="ATPase domain of HSP90 chaperone/DNA topoisomerase II/histidine kinase"/>
    <property type="match status" value="1"/>
</dbReference>
<evidence type="ECO:0000313" key="1">
    <source>
        <dbReference type="EMBL" id="GMA36475.1"/>
    </source>
</evidence>
<organism evidence="1 2">
    <name type="scientific">Demequina litorisediminis</name>
    <dbReference type="NCBI Taxonomy" id="1849022"/>
    <lineage>
        <taxon>Bacteria</taxon>
        <taxon>Bacillati</taxon>
        <taxon>Actinomycetota</taxon>
        <taxon>Actinomycetes</taxon>
        <taxon>Micrococcales</taxon>
        <taxon>Demequinaceae</taxon>
        <taxon>Demequina</taxon>
    </lineage>
</organism>
<proteinExistence type="predicted"/>
<dbReference type="Proteomes" id="UP001157125">
    <property type="component" value="Unassembled WGS sequence"/>
</dbReference>
<sequence length="70" mass="7414">MGTITVTARRDDEAHLHVVIADDGVGLSTEPSGLGSQIVRTLVENELGGAIVWRRTETGSEVDVRAQVGD</sequence>
<dbReference type="EMBL" id="BSUN01000001">
    <property type="protein sequence ID" value="GMA36475.1"/>
    <property type="molecule type" value="Genomic_DNA"/>
</dbReference>
<accession>A0ABQ6IF40</accession>
<dbReference type="RefSeq" id="WP_348523600.1">
    <property type="nucleotide sequence ID" value="NZ_BSUN01000001.1"/>
</dbReference>
<reference evidence="2" key="1">
    <citation type="journal article" date="2019" name="Int. J. Syst. Evol. Microbiol.">
        <title>The Global Catalogue of Microorganisms (GCM) 10K type strain sequencing project: providing services to taxonomists for standard genome sequencing and annotation.</title>
        <authorList>
            <consortium name="The Broad Institute Genomics Platform"/>
            <consortium name="The Broad Institute Genome Sequencing Center for Infectious Disease"/>
            <person name="Wu L."/>
            <person name="Ma J."/>
        </authorList>
    </citation>
    <scope>NUCLEOTIDE SEQUENCE [LARGE SCALE GENOMIC DNA]</scope>
    <source>
        <strain evidence="2">NBRC 112299</strain>
    </source>
</reference>
<keyword evidence="2" id="KW-1185">Reference proteome</keyword>
<dbReference type="InterPro" id="IPR036890">
    <property type="entry name" value="HATPase_C_sf"/>
</dbReference>
<comment type="caution">
    <text evidence="1">The sequence shown here is derived from an EMBL/GenBank/DDBJ whole genome shotgun (WGS) entry which is preliminary data.</text>
</comment>
<evidence type="ECO:0000313" key="2">
    <source>
        <dbReference type="Proteomes" id="UP001157125"/>
    </source>
</evidence>
<protein>
    <recommendedName>
        <fullName evidence="3">Histidine kinase/HSP90-like ATPase domain-containing protein</fullName>
    </recommendedName>
</protein>
<gene>
    <name evidence="1" type="ORF">GCM10025876_26790</name>
</gene>